<gene>
    <name evidence="5" type="ORF">SAMN05421637_2652</name>
</gene>
<dbReference type="SMART" id="SM00347">
    <property type="entry name" value="HTH_MARR"/>
    <property type="match status" value="1"/>
</dbReference>
<dbReference type="InterPro" id="IPR023187">
    <property type="entry name" value="Tscrpt_reg_MarR-type_CS"/>
</dbReference>
<dbReference type="InterPro" id="IPR000835">
    <property type="entry name" value="HTH_MarR-typ"/>
</dbReference>
<dbReference type="GO" id="GO:0003677">
    <property type="term" value="F:DNA binding"/>
    <property type="evidence" value="ECO:0007669"/>
    <property type="project" value="UniProtKB-KW"/>
</dbReference>
<keyword evidence="6" id="KW-1185">Reference proteome</keyword>
<evidence type="ECO:0000313" key="6">
    <source>
        <dbReference type="Proteomes" id="UP000183315"/>
    </source>
</evidence>
<evidence type="ECO:0000256" key="2">
    <source>
        <dbReference type="ARBA" id="ARBA00023125"/>
    </source>
</evidence>
<dbReference type="Gene3D" id="1.10.10.10">
    <property type="entry name" value="Winged helix-like DNA-binding domain superfamily/Winged helix DNA-binding domain"/>
    <property type="match status" value="1"/>
</dbReference>
<reference evidence="6" key="1">
    <citation type="submission" date="2016-10" db="EMBL/GenBank/DDBJ databases">
        <authorList>
            <person name="Varghese N."/>
        </authorList>
    </citation>
    <scope>NUCLEOTIDE SEQUENCE [LARGE SCALE GENOMIC DNA]</scope>
    <source>
        <strain evidence="6">DSM 24868</strain>
    </source>
</reference>
<evidence type="ECO:0000259" key="4">
    <source>
        <dbReference type="PROSITE" id="PS50995"/>
    </source>
</evidence>
<dbReference type="Pfam" id="PF01047">
    <property type="entry name" value="MarR"/>
    <property type="match status" value="1"/>
</dbReference>
<keyword evidence="2" id="KW-0238">DNA-binding</keyword>
<feature type="domain" description="HTH marR-type" evidence="4">
    <location>
        <begin position="5"/>
        <end position="139"/>
    </location>
</feature>
<dbReference type="eggNOG" id="COG1846">
    <property type="taxonomic scope" value="Bacteria"/>
</dbReference>
<dbReference type="RefSeq" id="WP_042215266.1">
    <property type="nucleotide sequence ID" value="NZ_BBLU01000009.1"/>
</dbReference>
<dbReference type="AlphaFoldDB" id="A0A1H7B151"/>
<dbReference type="InterPro" id="IPR039422">
    <property type="entry name" value="MarR/SlyA-like"/>
</dbReference>
<dbReference type="GO" id="GO:0003700">
    <property type="term" value="F:DNA-binding transcription factor activity"/>
    <property type="evidence" value="ECO:0007669"/>
    <property type="project" value="InterPro"/>
</dbReference>
<dbReference type="InterPro" id="IPR036388">
    <property type="entry name" value="WH-like_DNA-bd_sf"/>
</dbReference>
<dbReference type="OrthoDB" id="8966183at2"/>
<dbReference type="EMBL" id="FNZI01000008">
    <property type="protein sequence ID" value="SEJ67880.1"/>
    <property type="molecule type" value="Genomic_DNA"/>
</dbReference>
<dbReference type="SUPFAM" id="SSF46785">
    <property type="entry name" value="Winged helix' DNA-binding domain"/>
    <property type="match status" value="1"/>
</dbReference>
<accession>A0A1H7B151</accession>
<keyword evidence="1" id="KW-0805">Transcription regulation</keyword>
<dbReference type="GO" id="GO:0006950">
    <property type="term" value="P:response to stress"/>
    <property type="evidence" value="ECO:0007669"/>
    <property type="project" value="TreeGrafter"/>
</dbReference>
<dbReference type="InterPro" id="IPR036390">
    <property type="entry name" value="WH_DNA-bd_sf"/>
</dbReference>
<name>A0A1H7B151_9MICO</name>
<evidence type="ECO:0000256" key="3">
    <source>
        <dbReference type="ARBA" id="ARBA00023163"/>
    </source>
</evidence>
<dbReference type="PRINTS" id="PR00598">
    <property type="entry name" value="HTHMARR"/>
</dbReference>
<dbReference type="PANTHER" id="PTHR33164:SF94">
    <property type="entry name" value="TRANSCRIPTIONAL REGULATORY PROTEIN-RELATED"/>
    <property type="match status" value="1"/>
</dbReference>
<dbReference type="STRING" id="1043493.SAMN05421637_2652"/>
<dbReference type="Proteomes" id="UP000183315">
    <property type="component" value="Unassembled WGS sequence"/>
</dbReference>
<protein>
    <submittedName>
        <fullName evidence="5">Transcriptional regulator, MarR family</fullName>
    </submittedName>
</protein>
<evidence type="ECO:0000313" key="5">
    <source>
        <dbReference type="EMBL" id="SEJ67880.1"/>
    </source>
</evidence>
<dbReference type="PROSITE" id="PS01117">
    <property type="entry name" value="HTH_MARR_1"/>
    <property type="match status" value="1"/>
</dbReference>
<evidence type="ECO:0000256" key="1">
    <source>
        <dbReference type="ARBA" id="ARBA00023015"/>
    </source>
</evidence>
<proteinExistence type="predicted"/>
<dbReference type="PROSITE" id="PS50995">
    <property type="entry name" value="HTH_MARR_2"/>
    <property type="match status" value="1"/>
</dbReference>
<keyword evidence="3" id="KW-0804">Transcription</keyword>
<dbReference type="PANTHER" id="PTHR33164">
    <property type="entry name" value="TRANSCRIPTIONAL REGULATOR, MARR FAMILY"/>
    <property type="match status" value="1"/>
</dbReference>
<organism evidence="5 6">
    <name type="scientific">Demequina mangrovi</name>
    <dbReference type="NCBI Taxonomy" id="1043493"/>
    <lineage>
        <taxon>Bacteria</taxon>
        <taxon>Bacillati</taxon>
        <taxon>Actinomycetota</taxon>
        <taxon>Actinomycetes</taxon>
        <taxon>Micrococcales</taxon>
        <taxon>Demequinaceae</taxon>
        <taxon>Demequina</taxon>
    </lineage>
</organism>
<sequence length="154" mass="16428">MPADASPVTEATIASSRALLGIVARSLVPAISEVTVPQFRVMVVLTQGGGLRMGDLAERIGVHPSTLTRTVERLEHGGWIVRAADQENRRQVRVDLTGKGKALVATVTDRRRAMIAEVIEAMAPAEREALRSGMEAFARAAGEPHAADLLELGI</sequence>